<protein>
    <submittedName>
        <fullName evidence="2">Uncharacterized protein</fullName>
    </submittedName>
</protein>
<gene>
    <name evidence="2" type="ORF">GCM10010136_29870</name>
</gene>
<proteinExistence type="predicted"/>
<accession>A0A8J3GIF2</accession>
<evidence type="ECO:0000256" key="1">
    <source>
        <dbReference type="SAM" id="SignalP"/>
    </source>
</evidence>
<reference evidence="2" key="1">
    <citation type="journal article" date="2014" name="Int. J. Syst. Evol. Microbiol.">
        <title>Complete genome sequence of Corynebacterium casei LMG S-19264T (=DSM 44701T), isolated from a smear-ripened cheese.</title>
        <authorList>
            <consortium name="US DOE Joint Genome Institute (JGI-PGF)"/>
            <person name="Walter F."/>
            <person name="Albersmeier A."/>
            <person name="Kalinowski J."/>
            <person name="Ruckert C."/>
        </authorList>
    </citation>
    <scope>NUCLEOTIDE SEQUENCE</scope>
    <source>
        <strain evidence="2">KCTC 42097</strain>
    </source>
</reference>
<keyword evidence="1" id="KW-0732">Signal</keyword>
<dbReference type="Proteomes" id="UP000641137">
    <property type="component" value="Unassembled WGS sequence"/>
</dbReference>
<comment type="caution">
    <text evidence="2">The sequence shown here is derived from an EMBL/GenBank/DDBJ whole genome shotgun (WGS) entry which is preliminary data.</text>
</comment>
<organism evidence="2 3">
    <name type="scientific">Limoniibacter endophyticus</name>
    <dbReference type="NCBI Taxonomy" id="1565040"/>
    <lineage>
        <taxon>Bacteria</taxon>
        <taxon>Pseudomonadati</taxon>
        <taxon>Pseudomonadota</taxon>
        <taxon>Alphaproteobacteria</taxon>
        <taxon>Hyphomicrobiales</taxon>
        <taxon>Bartonellaceae</taxon>
        <taxon>Limoniibacter</taxon>
    </lineage>
</organism>
<evidence type="ECO:0000313" key="2">
    <source>
        <dbReference type="EMBL" id="GHC78159.1"/>
    </source>
</evidence>
<keyword evidence="3" id="KW-1185">Reference proteome</keyword>
<feature type="chain" id="PRO_5035190069" evidence="1">
    <location>
        <begin position="31"/>
        <end position="47"/>
    </location>
</feature>
<feature type="signal peptide" evidence="1">
    <location>
        <begin position="1"/>
        <end position="30"/>
    </location>
</feature>
<reference evidence="2" key="2">
    <citation type="submission" date="2020-09" db="EMBL/GenBank/DDBJ databases">
        <authorList>
            <person name="Sun Q."/>
            <person name="Kim S."/>
        </authorList>
    </citation>
    <scope>NUCLEOTIDE SEQUENCE</scope>
    <source>
        <strain evidence="2">KCTC 42097</strain>
    </source>
</reference>
<dbReference type="EMBL" id="BMZO01000010">
    <property type="protein sequence ID" value="GHC78159.1"/>
    <property type="molecule type" value="Genomic_DNA"/>
</dbReference>
<evidence type="ECO:0000313" key="3">
    <source>
        <dbReference type="Proteomes" id="UP000641137"/>
    </source>
</evidence>
<name>A0A8J3GIF2_9HYPH</name>
<dbReference type="AlphaFoldDB" id="A0A8J3GIF2"/>
<sequence length="47" mass="5185">MAMRTIAAHRKAFALAMAALLNADFTFAEALPEGALRPVKTWARARR</sequence>